<evidence type="ECO:0000256" key="11">
    <source>
        <dbReference type="ARBA" id="ARBA00023049"/>
    </source>
</evidence>
<evidence type="ECO:0000256" key="2">
    <source>
        <dbReference type="ARBA" id="ARBA00004477"/>
    </source>
</evidence>
<keyword evidence="20" id="KW-1185">Reference proteome</keyword>
<dbReference type="Pfam" id="PF22249">
    <property type="entry name" value="ERMP1-TM"/>
    <property type="match status" value="1"/>
</dbReference>
<evidence type="ECO:0000256" key="6">
    <source>
        <dbReference type="ARBA" id="ARBA00022723"/>
    </source>
</evidence>
<evidence type="ECO:0000256" key="1">
    <source>
        <dbReference type="ARBA" id="ARBA00001947"/>
    </source>
</evidence>
<dbReference type="InParanoid" id="A0A0D2UDD5"/>
<evidence type="ECO:0000256" key="15">
    <source>
        <dbReference type="SAM" id="Phobius"/>
    </source>
</evidence>
<keyword evidence="8" id="KW-0256">Endoplasmic reticulum</keyword>
<keyword evidence="7" id="KW-0378">Hydrolase</keyword>
<dbReference type="FunFam" id="3.40.630.10:FF:000008">
    <property type="entry name" value="Endoplasmic reticulum metallopeptidase 1"/>
    <property type="match status" value="1"/>
</dbReference>
<dbReference type="Proteomes" id="UP000008743">
    <property type="component" value="Unassembled WGS sequence"/>
</dbReference>
<dbReference type="STRING" id="595528.A0A0D2UDD5"/>
<dbReference type="PhylomeDB" id="A0A0D2UDD5"/>
<feature type="compositionally biased region" description="Basic and acidic residues" evidence="14">
    <location>
        <begin position="31"/>
        <end position="49"/>
    </location>
</feature>
<dbReference type="EMBL" id="KE346364">
    <property type="protein sequence ID" value="KJE93056.1"/>
    <property type="molecule type" value="Genomic_DNA"/>
</dbReference>
<feature type="domain" description="Endoplasmic reticulum metallopeptidase 1-like C-terminal" evidence="17">
    <location>
        <begin position="695"/>
        <end position="974"/>
    </location>
</feature>
<dbReference type="FunCoup" id="A0A0D2UDD5">
    <property type="interactions" value="31"/>
</dbReference>
<dbReference type="GO" id="GO:0008235">
    <property type="term" value="F:metalloexopeptidase activity"/>
    <property type="evidence" value="ECO:0007669"/>
    <property type="project" value="InterPro"/>
</dbReference>
<protein>
    <submittedName>
        <fullName evidence="19">Uncharacterized protein</fullName>
    </submittedName>
</protein>
<keyword evidence="5 15" id="KW-0812">Transmembrane</keyword>
<keyword evidence="9" id="KW-0862">Zinc</keyword>
<reference evidence="20" key="1">
    <citation type="submission" date="2011-02" db="EMBL/GenBank/DDBJ databases">
        <title>The Genome Sequence of Capsaspora owczarzaki ATCC 30864.</title>
        <authorList>
            <person name="Russ C."/>
            <person name="Cuomo C."/>
            <person name="Burger G."/>
            <person name="Gray M.W."/>
            <person name="Holland P.W.H."/>
            <person name="King N."/>
            <person name="Lang F.B.F."/>
            <person name="Roger A.J."/>
            <person name="Ruiz-Trillo I."/>
            <person name="Young S.K."/>
            <person name="Zeng Q."/>
            <person name="Gargeya S."/>
            <person name="Alvarado L."/>
            <person name="Berlin A."/>
            <person name="Chapman S.B."/>
            <person name="Chen Z."/>
            <person name="Freedman E."/>
            <person name="Gellesch M."/>
            <person name="Goldberg J."/>
            <person name="Griggs A."/>
            <person name="Gujja S."/>
            <person name="Heilman E."/>
            <person name="Heiman D."/>
            <person name="Howarth C."/>
            <person name="Mehta T."/>
            <person name="Neiman D."/>
            <person name="Pearson M."/>
            <person name="Roberts A."/>
            <person name="Saif S."/>
            <person name="Shea T."/>
            <person name="Shenoy N."/>
            <person name="Sisk P."/>
            <person name="Stolte C."/>
            <person name="Sykes S."/>
            <person name="White J."/>
            <person name="Yandava C."/>
            <person name="Haas B."/>
            <person name="Nusbaum C."/>
            <person name="Birren B."/>
        </authorList>
    </citation>
    <scope>NUCLEOTIDE SEQUENCE</scope>
    <source>
        <strain evidence="20">ATCC 30864</strain>
    </source>
</reference>
<dbReference type="OMA" id="SWFTHNW"/>
<feature type="domain" description="Peptidase M28" evidence="16">
    <location>
        <begin position="175"/>
        <end position="372"/>
    </location>
</feature>
<dbReference type="Pfam" id="PF22248">
    <property type="entry name" value="ERMP1_C"/>
    <property type="match status" value="1"/>
</dbReference>
<comment type="similarity">
    <text evidence="3">Belongs to the peptidase M28 family.</text>
</comment>
<feature type="transmembrane region" description="Helical" evidence="15">
    <location>
        <begin position="597"/>
        <end position="618"/>
    </location>
</feature>
<evidence type="ECO:0000313" key="19">
    <source>
        <dbReference type="EMBL" id="KJE93056.1"/>
    </source>
</evidence>
<dbReference type="InterPro" id="IPR007484">
    <property type="entry name" value="Peptidase_M28"/>
</dbReference>
<dbReference type="PANTHER" id="PTHR12147">
    <property type="entry name" value="METALLOPEPTIDASE M28 FAMILY MEMBER"/>
    <property type="match status" value="1"/>
</dbReference>
<dbReference type="GO" id="GO:0046872">
    <property type="term" value="F:metal ion binding"/>
    <property type="evidence" value="ECO:0007669"/>
    <property type="project" value="UniProtKB-KW"/>
</dbReference>
<comment type="cofactor">
    <cofactor evidence="1">
        <name>Zn(2+)</name>
        <dbReference type="ChEBI" id="CHEBI:29105"/>
    </cofactor>
</comment>
<dbReference type="GO" id="GO:0005789">
    <property type="term" value="C:endoplasmic reticulum membrane"/>
    <property type="evidence" value="ECO:0007669"/>
    <property type="project" value="UniProtKB-SubCell"/>
</dbReference>
<feature type="transmembrane region" description="Helical" evidence="15">
    <location>
        <begin position="53"/>
        <end position="77"/>
    </location>
</feature>
<feature type="domain" description="Endoplasmic reticulum metallopeptidase 1/1-A TM" evidence="18">
    <location>
        <begin position="468"/>
        <end position="685"/>
    </location>
</feature>
<dbReference type="AlphaFoldDB" id="A0A0D2UDD5"/>
<evidence type="ECO:0000256" key="4">
    <source>
        <dbReference type="ARBA" id="ARBA00022670"/>
    </source>
</evidence>
<evidence type="ECO:0000256" key="7">
    <source>
        <dbReference type="ARBA" id="ARBA00022801"/>
    </source>
</evidence>
<keyword evidence="12 15" id="KW-0472">Membrane</keyword>
<proteinExistence type="inferred from homology"/>
<evidence type="ECO:0000259" key="18">
    <source>
        <dbReference type="Pfam" id="PF22249"/>
    </source>
</evidence>
<dbReference type="InterPro" id="IPR053974">
    <property type="entry name" value="ERMP1_1-A_TM"/>
</dbReference>
<evidence type="ECO:0000256" key="5">
    <source>
        <dbReference type="ARBA" id="ARBA00022692"/>
    </source>
</evidence>
<dbReference type="RefSeq" id="XP_004363632.1">
    <property type="nucleotide sequence ID" value="XM_004363575.2"/>
</dbReference>
<evidence type="ECO:0000256" key="14">
    <source>
        <dbReference type="SAM" id="MobiDB-lite"/>
    </source>
</evidence>
<dbReference type="OrthoDB" id="76293at2759"/>
<feature type="region of interest" description="Disordered" evidence="14">
    <location>
        <begin position="1"/>
        <end position="49"/>
    </location>
</feature>
<feature type="transmembrane region" description="Helical" evidence="15">
    <location>
        <begin position="638"/>
        <end position="660"/>
    </location>
</feature>
<evidence type="ECO:0000256" key="8">
    <source>
        <dbReference type="ARBA" id="ARBA00022824"/>
    </source>
</evidence>
<sequence length="977" mass="105207">MSVSAASLRHRAPATAATNTGPSLGNQDASSKSDDPRGEKGNRTNAAEHHQRLPAIAAVSPFLVLAMLFVVTAIGGWTYTRLPEPKSAAIPASDFSEARARQHLHAITSFGVRTVGTRANEELTPKYILDQLASMKATADAKEDFLVEIEVQRPSGVFPLAFLGGFTNAYQNVTNVLMRISSKSRPASRDSAFLVSAHFDSSLGTVGASDDAVSIATAMELASNLCALPSPPRHNAIIFIFNGAEETILQAAHGFITQHPWAKTIVAFLNMEAAGAGGRELVFQTGPKNAWLARAYVRASPYPYASVIGQEIFQSGVVPSDTDFRVYRDFGNIPGLDMARTANGYVYHTALDDEAHVTEGCIQRCGENVLATLLDLLHYNGDVVGESASSTTVSPLMAAIQAEADVVPVFFDILGLFAVVYSHSLGVALNGATAFIAIVCLVLWKRSASGRRSDILYSVGTHFRALGMATLVPSLIGVVLAFGLGLPMTYYGSPAMVSGLYVAPALATLIRTHLSRGSARGKVVGAAELELETFMGATTIHVAVLSLMTALGLGSAYLLLFWVVFPVAGRLVGAMLVRARVASTSSAPRQVSAADTLVWLARLLGYSLAALVSSHLIIELFEFFIPITGRSGSVLPGDAFIGGLAGLFVGWLSISLISVVHGFSHPRRVERALWVVTVVAVVAACTLCHPYHEQHPKRLFVQHVQRRMHDATGSLVSEDDKLWLIPFDATGLYPLTPFQPSLLHKLTGHELPVLKPFRPDNPQQRQVHRDMFEVAAHQVTIPQNVDFVYGGLPWYLPVRELVTNTFAIHADVVRQRLLTKEQVAAEAATKSATHRFLDHQVTVKESKVDEATRRRTVSFQVTGPDHMTLYLQAVRPSTAPESALPSITAWSFLNQSVPVHFADSEGSYFIFLATGSPGLTSWDVTVELSDASAQLAIAAASHYLEETTVVAGAIVRLLPSYVAAISWYSTYSSFVVS</sequence>
<dbReference type="InterPro" id="IPR045175">
    <property type="entry name" value="M28_fam"/>
</dbReference>
<keyword evidence="13" id="KW-0325">Glycoprotein</keyword>
<feature type="transmembrane region" description="Helical" evidence="15">
    <location>
        <begin position="672"/>
        <end position="692"/>
    </location>
</feature>
<dbReference type="PANTHER" id="PTHR12147:SF22">
    <property type="entry name" value="ENDOPLASMIC RETICULUM METALLOPEPTIDASE 1"/>
    <property type="match status" value="1"/>
</dbReference>
<keyword evidence="6" id="KW-0479">Metal-binding</keyword>
<evidence type="ECO:0000256" key="9">
    <source>
        <dbReference type="ARBA" id="ARBA00022833"/>
    </source>
</evidence>
<keyword evidence="10 15" id="KW-1133">Transmembrane helix</keyword>
<evidence type="ECO:0000256" key="13">
    <source>
        <dbReference type="ARBA" id="ARBA00023180"/>
    </source>
</evidence>
<dbReference type="InterPro" id="IPR048024">
    <property type="entry name" value="Fxna-like_M28_dom"/>
</dbReference>
<comment type="subcellular location">
    <subcellularLocation>
        <location evidence="2">Endoplasmic reticulum membrane</location>
        <topology evidence="2">Multi-pass membrane protein</topology>
    </subcellularLocation>
</comment>
<organism evidence="19 20">
    <name type="scientific">Capsaspora owczarzaki (strain ATCC 30864)</name>
    <dbReference type="NCBI Taxonomy" id="595528"/>
    <lineage>
        <taxon>Eukaryota</taxon>
        <taxon>Filasterea</taxon>
        <taxon>Capsaspora</taxon>
    </lineage>
</organism>
<evidence type="ECO:0000256" key="10">
    <source>
        <dbReference type="ARBA" id="ARBA00022989"/>
    </source>
</evidence>
<keyword evidence="4" id="KW-0645">Protease</keyword>
<dbReference type="eggNOG" id="KOG2194">
    <property type="taxonomic scope" value="Eukaryota"/>
</dbReference>
<accession>A0A0D2UDD5</accession>
<keyword evidence="11" id="KW-0482">Metalloprotease</keyword>
<evidence type="ECO:0000259" key="17">
    <source>
        <dbReference type="Pfam" id="PF22248"/>
    </source>
</evidence>
<evidence type="ECO:0000313" key="20">
    <source>
        <dbReference type="Proteomes" id="UP000008743"/>
    </source>
</evidence>
<feature type="compositionally biased region" description="Polar residues" evidence="14">
    <location>
        <begin position="16"/>
        <end position="30"/>
    </location>
</feature>
<feature type="transmembrane region" description="Helical" evidence="15">
    <location>
        <begin position="425"/>
        <end position="444"/>
    </location>
</feature>
<evidence type="ECO:0000256" key="3">
    <source>
        <dbReference type="ARBA" id="ARBA00010918"/>
    </source>
</evidence>
<dbReference type="InterPro" id="IPR053973">
    <property type="entry name" value="ERMP1-like_C"/>
</dbReference>
<dbReference type="Pfam" id="PF04389">
    <property type="entry name" value="Peptidase_M28"/>
    <property type="match status" value="1"/>
</dbReference>
<evidence type="ECO:0000259" key="16">
    <source>
        <dbReference type="Pfam" id="PF04389"/>
    </source>
</evidence>
<name>A0A0D2UDD5_CAPO3</name>
<dbReference type="CDD" id="cd03875">
    <property type="entry name" value="M28_Fxna_like"/>
    <property type="match status" value="1"/>
</dbReference>
<dbReference type="SUPFAM" id="SSF53187">
    <property type="entry name" value="Zn-dependent exopeptidases"/>
    <property type="match status" value="1"/>
</dbReference>
<evidence type="ECO:0000256" key="12">
    <source>
        <dbReference type="ARBA" id="ARBA00023136"/>
    </source>
</evidence>
<gene>
    <name evidence="19" type="ORF">CAOG_003904</name>
</gene>
<dbReference type="GO" id="GO:0006508">
    <property type="term" value="P:proteolysis"/>
    <property type="evidence" value="ECO:0007669"/>
    <property type="project" value="UniProtKB-KW"/>
</dbReference>
<feature type="transmembrane region" description="Helical" evidence="15">
    <location>
        <begin position="465"/>
        <end position="484"/>
    </location>
</feature>
<dbReference type="Gene3D" id="3.40.630.10">
    <property type="entry name" value="Zn peptidases"/>
    <property type="match status" value="1"/>
</dbReference>